<evidence type="ECO:0000259" key="1">
    <source>
        <dbReference type="Pfam" id="PF03732"/>
    </source>
</evidence>
<name>A0ABD0M0K1_9CAEN</name>
<comment type="caution">
    <text evidence="2">The sequence shown here is derived from an EMBL/GenBank/DDBJ whole genome shotgun (WGS) entry which is preliminary data.</text>
</comment>
<accession>A0ABD0M0K1</accession>
<dbReference type="EMBL" id="JACVVK020000012">
    <property type="protein sequence ID" value="KAK7505162.1"/>
    <property type="molecule type" value="Genomic_DNA"/>
</dbReference>
<reference evidence="2 3" key="1">
    <citation type="journal article" date="2023" name="Sci. Data">
        <title>Genome assembly of the Korean intertidal mud-creeper Batillaria attramentaria.</title>
        <authorList>
            <person name="Patra A.K."/>
            <person name="Ho P.T."/>
            <person name="Jun S."/>
            <person name="Lee S.J."/>
            <person name="Kim Y."/>
            <person name="Won Y.J."/>
        </authorList>
    </citation>
    <scope>NUCLEOTIDE SEQUENCE [LARGE SCALE GENOMIC DNA]</scope>
    <source>
        <strain evidence="2">Wonlab-2016</strain>
    </source>
</reference>
<protein>
    <recommendedName>
        <fullName evidence="1">Retrotransposon gag domain-containing protein</fullName>
    </recommendedName>
</protein>
<evidence type="ECO:0000313" key="2">
    <source>
        <dbReference type="EMBL" id="KAK7505162.1"/>
    </source>
</evidence>
<keyword evidence="3" id="KW-1185">Reference proteome</keyword>
<dbReference type="AlphaFoldDB" id="A0ABD0M0K1"/>
<dbReference type="InterPro" id="IPR005162">
    <property type="entry name" value="Retrotrans_gag_dom"/>
</dbReference>
<gene>
    <name evidence="2" type="ORF">BaRGS_00003732</name>
</gene>
<evidence type="ECO:0000313" key="3">
    <source>
        <dbReference type="Proteomes" id="UP001519460"/>
    </source>
</evidence>
<feature type="domain" description="Retrotransposon gag" evidence="1">
    <location>
        <begin position="14"/>
        <end position="107"/>
    </location>
</feature>
<proteinExistence type="predicted"/>
<dbReference type="Pfam" id="PF03732">
    <property type="entry name" value="Retrotrans_gag"/>
    <property type="match status" value="1"/>
</dbReference>
<dbReference type="Proteomes" id="UP001519460">
    <property type="component" value="Unassembled WGS sequence"/>
</dbReference>
<organism evidence="2 3">
    <name type="scientific">Batillaria attramentaria</name>
    <dbReference type="NCBI Taxonomy" id="370345"/>
    <lineage>
        <taxon>Eukaryota</taxon>
        <taxon>Metazoa</taxon>
        <taxon>Spiralia</taxon>
        <taxon>Lophotrochozoa</taxon>
        <taxon>Mollusca</taxon>
        <taxon>Gastropoda</taxon>
        <taxon>Caenogastropoda</taxon>
        <taxon>Sorbeoconcha</taxon>
        <taxon>Cerithioidea</taxon>
        <taxon>Batillariidae</taxon>
        <taxon>Batillaria</taxon>
    </lineage>
</organism>
<sequence>MAWDERTSIKNFGLFLEGEASSHYYDMSHEDRRSIASIFQNMAERFEPDETPETMRAVFTKMAQQSGEELREFAARVKKKIGPKAFQYCPSFVIEQECITKFISGLSNKKAAEGFSFHKFEHLKDAVEAVRLYLNRNCPESVVTKKVRYVEQAEGNGEAQFVRAVSKLSEISERFPNSQNSGTSTSNQSILQQTEKSLATLQKSLQMLKSGKGTF</sequence>